<evidence type="ECO:0000313" key="1">
    <source>
        <dbReference type="EMBL" id="SER18277.1"/>
    </source>
</evidence>
<evidence type="ECO:0008006" key="3">
    <source>
        <dbReference type="Google" id="ProtNLM"/>
    </source>
</evidence>
<reference evidence="1 2" key="1">
    <citation type="submission" date="2016-10" db="EMBL/GenBank/DDBJ databases">
        <authorList>
            <person name="Varghese N."/>
            <person name="Submissions S."/>
        </authorList>
    </citation>
    <scope>NUCLEOTIDE SEQUENCE [LARGE SCALE GENOMIC DNA]</scope>
    <source>
        <strain evidence="1 2">CGMCC 1.3889</strain>
    </source>
</reference>
<evidence type="ECO:0000313" key="2">
    <source>
        <dbReference type="Proteomes" id="UP000182818"/>
    </source>
</evidence>
<comment type="caution">
    <text evidence="1">The sequence shown here is derived from an EMBL/GenBank/DDBJ whole genome shotgun (WGS) entry which is preliminary data.</text>
</comment>
<dbReference type="Proteomes" id="UP000182818">
    <property type="component" value="Unassembled WGS sequence"/>
</dbReference>
<proteinExistence type="predicted"/>
<dbReference type="GeneID" id="76043188"/>
<dbReference type="EMBL" id="FOGK01000002">
    <property type="protein sequence ID" value="SER18277.1"/>
    <property type="molecule type" value="Genomic_DNA"/>
</dbReference>
<keyword evidence="2" id="KW-1185">Reference proteome</keyword>
<gene>
    <name evidence="1" type="ORF">SAMN04487973_102166</name>
</gene>
<name>A0A1H9M431_9LACO</name>
<protein>
    <recommendedName>
        <fullName evidence="3">DUF551 domain-containing protein</fullName>
    </recommendedName>
</protein>
<accession>A0A1H9M431</accession>
<dbReference type="RefSeq" id="WP_057805565.1">
    <property type="nucleotide sequence ID" value="NZ_BJYP01000011.1"/>
</dbReference>
<sequence length="120" mass="13822">MTFEEAMKNIYGWTIEKDEAVPPKMDLPSCVKERIKWALPEGENGLTFIGTMQSIFAYDEGKAKRDWNMGAAAEWLPVSEDFIKWRDQTPLTELQIAVELIYGSEENDELEREESNDEVS</sequence>
<organism evidence="1 2">
    <name type="scientific">Pediococcus ethanolidurans</name>
    <dbReference type="NCBI Taxonomy" id="319653"/>
    <lineage>
        <taxon>Bacteria</taxon>
        <taxon>Bacillati</taxon>
        <taxon>Bacillota</taxon>
        <taxon>Bacilli</taxon>
        <taxon>Lactobacillales</taxon>
        <taxon>Lactobacillaceae</taxon>
        <taxon>Pediococcus</taxon>
    </lineage>
</organism>